<accession>A0ABQ6I6C3</accession>
<dbReference type="EMBL" id="BSUK01000001">
    <property type="protein sequence ID" value="GMA25757.1"/>
    <property type="molecule type" value="Genomic_DNA"/>
</dbReference>
<evidence type="ECO:0000313" key="1">
    <source>
        <dbReference type="EMBL" id="GMA25757.1"/>
    </source>
</evidence>
<gene>
    <name evidence="1" type="ORF">GCM10025864_35160</name>
</gene>
<dbReference type="Proteomes" id="UP001157091">
    <property type="component" value="Unassembled WGS sequence"/>
</dbReference>
<proteinExistence type="predicted"/>
<reference evidence="2" key="1">
    <citation type="journal article" date="2019" name="Int. J. Syst. Evol. Microbiol.">
        <title>The Global Catalogue of Microorganisms (GCM) 10K type strain sequencing project: providing services to taxonomists for standard genome sequencing and annotation.</title>
        <authorList>
            <consortium name="The Broad Institute Genomics Platform"/>
            <consortium name="The Broad Institute Genome Sequencing Center for Infectious Disease"/>
            <person name="Wu L."/>
            <person name="Ma J."/>
        </authorList>
    </citation>
    <scope>NUCLEOTIDE SEQUENCE [LARGE SCALE GENOMIC DNA]</scope>
    <source>
        <strain evidence="2">NBRC 106348</strain>
    </source>
</reference>
<protein>
    <recommendedName>
        <fullName evidence="3">ATP-dependent endonuclease</fullName>
    </recommendedName>
</protein>
<evidence type="ECO:0000313" key="2">
    <source>
        <dbReference type="Proteomes" id="UP001157091"/>
    </source>
</evidence>
<sequence>MPARETVTAVLVKGASDQLAVETLAARLGHDLAAEGTVVAPIGGAHALARTARRLGPLGDGLRLLGLVDVGEEAVCRRGLAQAGVGEAADRDGLARLGFFVCERDLEDELLHAVGAGAHRKHRYGRLLAEAVDLDHVPVPLAGLLDRL</sequence>
<keyword evidence="2" id="KW-1185">Reference proteome</keyword>
<evidence type="ECO:0008006" key="3">
    <source>
        <dbReference type="Google" id="ProtNLM"/>
    </source>
</evidence>
<dbReference type="RefSeq" id="WP_284294259.1">
    <property type="nucleotide sequence ID" value="NZ_BSUK01000001.1"/>
</dbReference>
<comment type="caution">
    <text evidence="1">The sequence shown here is derived from an EMBL/GenBank/DDBJ whole genome shotgun (WGS) entry which is preliminary data.</text>
</comment>
<organism evidence="1 2">
    <name type="scientific">Luteimicrobium album</name>
    <dbReference type="NCBI Taxonomy" id="1054550"/>
    <lineage>
        <taxon>Bacteria</taxon>
        <taxon>Bacillati</taxon>
        <taxon>Actinomycetota</taxon>
        <taxon>Actinomycetes</taxon>
        <taxon>Micrococcales</taxon>
        <taxon>Luteimicrobium</taxon>
    </lineage>
</organism>
<name>A0ABQ6I6C3_9MICO</name>